<keyword evidence="4" id="KW-1185">Reference proteome</keyword>
<keyword evidence="2" id="KW-0732">Signal</keyword>
<feature type="signal peptide" evidence="2">
    <location>
        <begin position="1"/>
        <end position="23"/>
    </location>
</feature>
<dbReference type="PROSITE" id="PS51257">
    <property type="entry name" value="PROKAR_LIPOPROTEIN"/>
    <property type="match status" value="1"/>
</dbReference>
<reference evidence="3 4" key="1">
    <citation type="submission" date="2024-03" db="EMBL/GenBank/DDBJ databases">
        <title>Human intestinal bacterial collection.</title>
        <authorList>
            <person name="Pauvert C."/>
            <person name="Hitch T.C.A."/>
            <person name="Clavel T."/>
        </authorList>
    </citation>
    <scope>NUCLEOTIDE SEQUENCE [LARGE SCALE GENOMIC DNA]</scope>
    <source>
        <strain evidence="3 4">CLA-AP-H29</strain>
    </source>
</reference>
<name>A0ABV1E970_9FIRM</name>
<feature type="compositionally biased region" description="Polar residues" evidence="1">
    <location>
        <begin position="67"/>
        <end position="79"/>
    </location>
</feature>
<feature type="chain" id="PRO_5046710537" description="Lipoprotein" evidence="2">
    <location>
        <begin position="24"/>
        <end position="281"/>
    </location>
</feature>
<comment type="caution">
    <text evidence="3">The sequence shown here is derived from an EMBL/GenBank/DDBJ whole genome shotgun (WGS) entry which is preliminary data.</text>
</comment>
<dbReference type="EMBL" id="JBBMFK010000015">
    <property type="protein sequence ID" value="MEQ2443859.1"/>
    <property type="molecule type" value="Genomic_DNA"/>
</dbReference>
<evidence type="ECO:0008006" key="5">
    <source>
        <dbReference type="Google" id="ProtNLM"/>
    </source>
</evidence>
<proteinExistence type="predicted"/>
<organism evidence="3 4">
    <name type="scientific">Pseudoflavonifractor intestinihominis</name>
    <dbReference type="NCBI Taxonomy" id="3133171"/>
    <lineage>
        <taxon>Bacteria</taxon>
        <taxon>Bacillati</taxon>
        <taxon>Bacillota</taxon>
        <taxon>Clostridia</taxon>
        <taxon>Eubacteriales</taxon>
        <taxon>Oscillospiraceae</taxon>
        <taxon>Pseudoflavonifractor</taxon>
    </lineage>
</organism>
<evidence type="ECO:0000313" key="4">
    <source>
        <dbReference type="Proteomes" id="UP001464378"/>
    </source>
</evidence>
<sequence length="281" mass="29622">MKKTLKKLTALAMAVGLAATMTACDTGDGAPAGGSGASASGGLKVYTFEAENTDLRGKSGPGASGEASGTSMASTSDDPSVSGEDHGFVTYLYQDGVSVNFVIKSDRDVDNVQLDVRLGIESMDYYFNPSNYTIQIDSCTEDDLKETTEGGAEGNWDAFFMDYYGPDGEGKDDPNHERYTIDEWECGEIHLDGTGSNTPIGFEDFTITKTLSLKAGYTCISLITNNSDTPVNNQGVEMAGTYAAVAPCVDCIKLTTDAELEMAVTYNNGCGTTGMTVADKA</sequence>
<protein>
    <recommendedName>
        <fullName evidence="5">Lipoprotein</fullName>
    </recommendedName>
</protein>
<dbReference type="RefSeq" id="WP_349231914.1">
    <property type="nucleotide sequence ID" value="NZ_JBBMFK010000015.1"/>
</dbReference>
<evidence type="ECO:0000256" key="2">
    <source>
        <dbReference type="SAM" id="SignalP"/>
    </source>
</evidence>
<evidence type="ECO:0000313" key="3">
    <source>
        <dbReference type="EMBL" id="MEQ2443859.1"/>
    </source>
</evidence>
<accession>A0ABV1E970</accession>
<feature type="region of interest" description="Disordered" evidence="1">
    <location>
        <begin position="53"/>
        <end position="82"/>
    </location>
</feature>
<dbReference type="Proteomes" id="UP001464378">
    <property type="component" value="Unassembled WGS sequence"/>
</dbReference>
<evidence type="ECO:0000256" key="1">
    <source>
        <dbReference type="SAM" id="MobiDB-lite"/>
    </source>
</evidence>
<gene>
    <name evidence="3" type="ORF">WMO64_10340</name>
</gene>